<keyword evidence="4" id="KW-1185">Reference proteome</keyword>
<evidence type="ECO:0000259" key="2">
    <source>
        <dbReference type="PROSITE" id="PS51384"/>
    </source>
</evidence>
<dbReference type="HOGENOM" id="CLU_040923_4_0_6"/>
<evidence type="ECO:0000256" key="1">
    <source>
        <dbReference type="ARBA" id="ARBA00035644"/>
    </source>
</evidence>
<dbReference type="Gene3D" id="2.40.30.10">
    <property type="entry name" value="Translation factors"/>
    <property type="match status" value="1"/>
</dbReference>
<protein>
    <recommendedName>
        <fullName evidence="2">FAD-binding FR-type domain-containing protein</fullName>
    </recommendedName>
</protein>
<dbReference type="CDD" id="cd06193">
    <property type="entry name" value="siderophore_interacting"/>
    <property type="match status" value="1"/>
</dbReference>
<dbReference type="GO" id="GO:0016491">
    <property type="term" value="F:oxidoreductase activity"/>
    <property type="evidence" value="ECO:0007669"/>
    <property type="project" value="InterPro"/>
</dbReference>
<dbReference type="InterPro" id="IPR039261">
    <property type="entry name" value="FNR_nucleotide-bd"/>
</dbReference>
<dbReference type="Pfam" id="PF08021">
    <property type="entry name" value="FAD_binding_9"/>
    <property type="match status" value="1"/>
</dbReference>
<dbReference type="FunFam" id="3.40.50.80:FF:000022">
    <property type="entry name" value="Siderophore-interacting family protein"/>
    <property type="match status" value="1"/>
</dbReference>
<dbReference type="SUPFAM" id="SSF63380">
    <property type="entry name" value="Riboflavin synthase domain-like"/>
    <property type="match status" value="1"/>
</dbReference>
<dbReference type="PROSITE" id="PS51384">
    <property type="entry name" value="FAD_FR"/>
    <property type="match status" value="1"/>
</dbReference>
<dbReference type="InterPro" id="IPR017927">
    <property type="entry name" value="FAD-bd_FR_type"/>
</dbReference>
<dbReference type="InterPro" id="IPR013113">
    <property type="entry name" value="SIP_FAD-bd"/>
</dbReference>
<gene>
    <name evidence="3" type="primary">yqjH</name>
    <name evidence="3" type="ordered locus">c3823</name>
</gene>
<dbReference type="InterPro" id="IPR007037">
    <property type="entry name" value="SIP_rossman_dom"/>
</dbReference>
<proteinExistence type="inferred from homology"/>
<feature type="domain" description="FAD-binding FR-type" evidence="2">
    <location>
        <begin position="20"/>
        <end position="141"/>
    </location>
</feature>
<name>A0A0H2VBA1_ECOL6</name>
<dbReference type="Gene3D" id="3.40.50.80">
    <property type="entry name" value="Nucleotide-binding domain of ferredoxin-NADP reductase (FNR) module"/>
    <property type="match status" value="1"/>
</dbReference>
<reference evidence="3 4" key="1">
    <citation type="journal article" date="2002" name="Proc. Natl. Acad. Sci. U.S.A.">
        <title>Extensive mosaic structure revealed by the complete genome sequence of uropathogenic Escherichia coli.</title>
        <authorList>
            <person name="Welch R.A."/>
            <person name="Burland V."/>
            <person name="Plunkett G.III."/>
            <person name="Redford P."/>
            <person name="Roesch P."/>
            <person name="Rasko D."/>
            <person name="Buckles E.L."/>
            <person name="Liou S.R."/>
            <person name="Boutin A."/>
            <person name="Hackett J."/>
            <person name="Stroud D."/>
            <person name="Mayhew G.F."/>
            <person name="Rose D.J."/>
            <person name="Zhou S."/>
            <person name="Schwartz D.C."/>
            <person name="Perna N.T."/>
            <person name="Mobley H.L."/>
            <person name="Donnenberg M.S."/>
            <person name="Blattner F.R."/>
        </authorList>
    </citation>
    <scope>NUCLEOTIDE SEQUENCE [LARGE SCALE GENOMIC DNA]</scope>
    <source>
        <strain evidence="4">CFT073 / ATCC 700928 / UPEC</strain>
    </source>
</reference>
<dbReference type="Pfam" id="PF04954">
    <property type="entry name" value="SIP"/>
    <property type="match status" value="1"/>
</dbReference>
<dbReference type="eggNOG" id="COG2375">
    <property type="taxonomic scope" value="Bacteria"/>
</dbReference>
<dbReference type="SMR" id="A0A0H2VBA1"/>
<comment type="similarity">
    <text evidence="1">Belongs to the SIP oxidoreductase family.</text>
</comment>
<dbReference type="AlphaFoldDB" id="A0A0H2VBA1"/>
<dbReference type="InterPro" id="IPR017938">
    <property type="entry name" value="Riboflavin_synthase-like_b-brl"/>
</dbReference>
<sequence>MKAITMNNSPRYPQRVRNDLRFRELTVLRVERISAGFQRIVLGGEALDGFTSRGFDDHSKLFFPQPGTHFVPPTVTEEGIVWPEGPRPPSRDYTPLYDELRHELAIDFFIHDGGVASGWAMQAKPGDKLTVAGPRGSLVVPEDYAYQLYVCDESGMPALRRRLETLSKLAVKPQVSALVSVRDNACQDYLAHLDGFNIEWLAHDEQAVDARLAQMQIPADDYFIWITGEGKVVKNLSRRFEAEQYDPQRVRAAAYWHAK</sequence>
<dbReference type="Proteomes" id="UP000001410">
    <property type="component" value="Chromosome"/>
</dbReference>
<dbReference type="EMBL" id="AE014075">
    <property type="protein sequence ID" value="AAN82268.1"/>
    <property type="molecule type" value="Genomic_DNA"/>
</dbReference>
<dbReference type="FunFam" id="2.40.30.10:FF:000055">
    <property type="entry name" value="Siderophore-interacting family protein"/>
    <property type="match status" value="1"/>
</dbReference>
<dbReference type="PANTHER" id="PTHR30157">
    <property type="entry name" value="FERRIC REDUCTASE, NADPH-DEPENDENT"/>
    <property type="match status" value="1"/>
</dbReference>
<organism evidence="3 4">
    <name type="scientific">Escherichia coli O6:H1 (strain CFT073 / ATCC 700928 / UPEC)</name>
    <dbReference type="NCBI Taxonomy" id="199310"/>
    <lineage>
        <taxon>Bacteria</taxon>
        <taxon>Pseudomonadati</taxon>
        <taxon>Pseudomonadota</taxon>
        <taxon>Gammaproteobacteria</taxon>
        <taxon>Enterobacterales</taxon>
        <taxon>Enterobacteriaceae</taxon>
        <taxon>Escherichia</taxon>
    </lineage>
</organism>
<dbReference type="STRING" id="199310.c3823"/>
<accession>A0A0H2VBA1</accession>
<dbReference type="PANTHER" id="PTHR30157:SF0">
    <property type="entry name" value="NADPH-DEPENDENT FERRIC-CHELATE REDUCTASE"/>
    <property type="match status" value="1"/>
</dbReference>
<dbReference type="KEGG" id="ecc:c3823"/>
<evidence type="ECO:0000313" key="3">
    <source>
        <dbReference type="EMBL" id="AAN82268.1"/>
    </source>
</evidence>
<dbReference type="InterPro" id="IPR039374">
    <property type="entry name" value="SIP_fam"/>
</dbReference>
<evidence type="ECO:0000313" key="4">
    <source>
        <dbReference type="Proteomes" id="UP000001410"/>
    </source>
</evidence>